<protein>
    <submittedName>
        <fullName evidence="2">Uncharacterized protein</fullName>
    </submittedName>
</protein>
<reference evidence="2" key="1">
    <citation type="submission" date="2023-03" db="EMBL/GenBank/DDBJ databases">
        <title>Amycolatopsis taiwanensis NBRC 103393.</title>
        <authorList>
            <person name="Ichikawa N."/>
            <person name="Sato H."/>
            <person name="Tonouchi N."/>
        </authorList>
    </citation>
    <scope>NUCLEOTIDE SEQUENCE</scope>
    <source>
        <strain evidence="2">NBRC 103393</strain>
    </source>
</reference>
<name>A0A9W6VFD5_9PSEU</name>
<gene>
    <name evidence="2" type="ORF">Atai01_60920</name>
</gene>
<feature type="region of interest" description="Disordered" evidence="1">
    <location>
        <begin position="1"/>
        <end position="92"/>
    </location>
</feature>
<dbReference type="EMBL" id="BSTI01000016">
    <property type="protein sequence ID" value="GLY69473.1"/>
    <property type="molecule type" value="Genomic_DNA"/>
</dbReference>
<dbReference type="AlphaFoldDB" id="A0A9W6VFD5"/>
<evidence type="ECO:0000313" key="3">
    <source>
        <dbReference type="Proteomes" id="UP001165136"/>
    </source>
</evidence>
<dbReference type="Proteomes" id="UP001165136">
    <property type="component" value="Unassembled WGS sequence"/>
</dbReference>
<sequence>MWPMIHDHQVHRDQDEQAHNGGGPQPQRDVHLCENLRLARMAPSRRSLPPETLADGAGVPQDNRADDTAAKEYSPPRTPAIMKHAAGAGQLR</sequence>
<accession>A0A9W6VFD5</accession>
<comment type="caution">
    <text evidence="2">The sequence shown here is derived from an EMBL/GenBank/DDBJ whole genome shotgun (WGS) entry which is preliminary data.</text>
</comment>
<proteinExistence type="predicted"/>
<evidence type="ECO:0000313" key="2">
    <source>
        <dbReference type="EMBL" id="GLY69473.1"/>
    </source>
</evidence>
<feature type="compositionally biased region" description="Basic and acidic residues" evidence="1">
    <location>
        <begin position="1"/>
        <end position="18"/>
    </location>
</feature>
<keyword evidence="3" id="KW-1185">Reference proteome</keyword>
<organism evidence="2 3">
    <name type="scientific">Amycolatopsis taiwanensis</name>
    <dbReference type="NCBI Taxonomy" id="342230"/>
    <lineage>
        <taxon>Bacteria</taxon>
        <taxon>Bacillati</taxon>
        <taxon>Actinomycetota</taxon>
        <taxon>Actinomycetes</taxon>
        <taxon>Pseudonocardiales</taxon>
        <taxon>Pseudonocardiaceae</taxon>
        <taxon>Amycolatopsis</taxon>
    </lineage>
</organism>
<evidence type="ECO:0000256" key="1">
    <source>
        <dbReference type="SAM" id="MobiDB-lite"/>
    </source>
</evidence>